<proteinExistence type="predicted"/>
<keyword evidence="3" id="KW-1185">Reference proteome</keyword>
<dbReference type="Proteomes" id="UP000248259">
    <property type="component" value="Unassembled WGS sequence"/>
</dbReference>
<dbReference type="RefSeq" id="WP_110529540.1">
    <property type="nucleotide sequence ID" value="NZ_QKOE01000027.1"/>
</dbReference>
<feature type="transmembrane region" description="Helical" evidence="1">
    <location>
        <begin position="20"/>
        <end position="41"/>
    </location>
</feature>
<gene>
    <name evidence="2" type="ORF">DNK49_21075</name>
</gene>
<keyword evidence="1" id="KW-1133">Transmembrane helix</keyword>
<sequence length="172" mass="18856">MNPETVTTSQIIGGFTAKHWVAAITTTFAGIGALTYGGYWAGQRVAESQSLAQQADLKAINAQVQAKLEVTQAQLQTALAATAQLKDLLDQSHRTIEDKSNEVAKLTEALGRSNNCAFVHQQIIDTKRELEGTGSMVVFDASQEWQEKQKARKVALEQRLYGYQQQLGTCNK</sequence>
<organism evidence="2 3">
    <name type="scientific">Parazoarcus communis SWub3 = DSM 12120</name>
    <dbReference type="NCBI Taxonomy" id="1121029"/>
    <lineage>
        <taxon>Bacteria</taxon>
        <taxon>Pseudomonadati</taxon>
        <taxon>Pseudomonadota</taxon>
        <taxon>Betaproteobacteria</taxon>
        <taxon>Rhodocyclales</taxon>
        <taxon>Zoogloeaceae</taxon>
        <taxon>Parazoarcus</taxon>
    </lineage>
</organism>
<dbReference type="AlphaFoldDB" id="A0A323UQ45"/>
<evidence type="ECO:0000313" key="2">
    <source>
        <dbReference type="EMBL" id="PZA14549.1"/>
    </source>
</evidence>
<reference evidence="2 3" key="1">
    <citation type="submission" date="2018-06" db="EMBL/GenBank/DDBJ databases">
        <title>Azoarcus communis strain SWub3 genome.</title>
        <authorList>
            <person name="Zorraquino Salvo V."/>
            <person name="Toubiana D."/>
            <person name="Blumwald E."/>
        </authorList>
    </citation>
    <scope>NUCLEOTIDE SEQUENCE [LARGE SCALE GENOMIC DNA]</scope>
    <source>
        <strain evidence="2 3">SWub3</strain>
    </source>
</reference>
<keyword evidence="1" id="KW-0472">Membrane</keyword>
<dbReference type="EMBL" id="QKOE01000027">
    <property type="protein sequence ID" value="PZA14549.1"/>
    <property type="molecule type" value="Genomic_DNA"/>
</dbReference>
<accession>A0A323UQ45</accession>
<keyword evidence="1" id="KW-0812">Transmembrane</keyword>
<evidence type="ECO:0000313" key="3">
    <source>
        <dbReference type="Proteomes" id="UP000248259"/>
    </source>
</evidence>
<name>A0A323UQ45_9RHOO</name>
<evidence type="ECO:0000256" key="1">
    <source>
        <dbReference type="SAM" id="Phobius"/>
    </source>
</evidence>
<comment type="caution">
    <text evidence="2">The sequence shown here is derived from an EMBL/GenBank/DDBJ whole genome shotgun (WGS) entry which is preliminary data.</text>
</comment>
<protein>
    <submittedName>
        <fullName evidence="2">Uncharacterized protein</fullName>
    </submittedName>
</protein>